<comment type="caution">
    <text evidence="2">The sequence shown here is derived from an EMBL/GenBank/DDBJ whole genome shotgun (WGS) entry which is preliminary data.</text>
</comment>
<proteinExistence type="predicted"/>
<organism evidence="2 3">
    <name type="scientific">Gossypium arboreum</name>
    <name type="common">Tree cotton</name>
    <name type="synonym">Gossypium nanking</name>
    <dbReference type="NCBI Taxonomy" id="29729"/>
    <lineage>
        <taxon>Eukaryota</taxon>
        <taxon>Viridiplantae</taxon>
        <taxon>Streptophyta</taxon>
        <taxon>Embryophyta</taxon>
        <taxon>Tracheophyta</taxon>
        <taxon>Spermatophyta</taxon>
        <taxon>Magnoliopsida</taxon>
        <taxon>eudicotyledons</taxon>
        <taxon>Gunneridae</taxon>
        <taxon>Pentapetalae</taxon>
        <taxon>rosids</taxon>
        <taxon>malvids</taxon>
        <taxon>Malvales</taxon>
        <taxon>Malvaceae</taxon>
        <taxon>Malvoideae</taxon>
        <taxon>Gossypium</taxon>
    </lineage>
</organism>
<evidence type="ECO:0000256" key="1">
    <source>
        <dbReference type="SAM" id="MobiDB-lite"/>
    </source>
</evidence>
<dbReference type="Proteomes" id="UP001358586">
    <property type="component" value="Chromosome 7"/>
</dbReference>
<feature type="compositionally biased region" description="Acidic residues" evidence="1">
    <location>
        <begin position="147"/>
        <end position="157"/>
    </location>
</feature>
<feature type="compositionally biased region" description="Polar residues" evidence="1">
    <location>
        <begin position="128"/>
        <end position="139"/>
    </location>
</feature>
<name>A0ABR0PE53_GOSAR</name>
<feature type="compositionally biased region" description="Basic and acidic residues" evidence="1">
    <location>
        <begin position="158"/>
        <end position="183"/>
    </location>
</feature>
<protein>
    <submittedName>
        <fullName evidence="2">Uncharacterized protein</fullName>
    </submittedName>
</protein>
<feature type="compositionally biased region" description="Acidic residues" evidence="1">
    <location>
        <begin position="184"/>
        <end position="200"/>
    </location>
</feature>
<reference evidence="2 3" key="1">
    <citation type="submission" date="2023-03" db="EMBL/GenBank/DDBJ databases">
        <title>WGS of Gossypium arboreum.</title>
        <authorList>
            <person name="Yu D."/>
        </authorList>
    </citation>
    <scope>NUCLEOTIDE SEQUENCE [LARGE SCALE GENOMIC DNA]</scope>
    <source>
        <tissue evidence="2">Leaf</tissue>
    </source>
</reference>
<evidence type="ECO:0000313" key="2">
    <source>
        <dbReference type="EMBL" id="KAK5819508.1"/>
    </source>
</evidence>
<keyword evidence="3" id="KW-1185">Reference proteome</keyword>
<dbReference type="EMBL" id="JARKNE010000007">
    <property type="protein sequence ID" value="KAK5819508.1"/>
    <property type="molecule type" value="Genomic_DNA"/>
</dbReference>
<evidence type="ECO:0000313" key="3">
    <source>
        <dbReference type="Proteomes" id="UP001358586"/>
    </source>
</evidence>
<sequence>MSRRRTRSSKIYAKNPIVIQYEEAKERKNVPLTSMSINDLFNLLDVEEDDYFAMMTNINWDFLQQVFNVVTNPGSQWIRRKYGSHSCRREYLKLVAKGPYVQGCIIAHDLERLVENVHELDLIEASAPTKQETNDSSNKSKPKADSVDETDETESEEEPIKELEISKPREEMNVDYIFESRKEDEDESENEASKEEDEGDIASMNEISSMPLH</sequence>
<feature type="region of interest" description="Disordered" evidence="1">
    <location>
        <begin position="125"/>
        <end position="213"/>
    </location>
</feature>
<accession>A0ABR0PE53</accession>
<gene>
    <name evidence="2" type="ORF">PVK06_024512</name>
</gene>